<keyword evidence="1" id="KW-0472">Membrane</keyword>
<name>A0A1H9L8F7_9SPHI</name>
<dbReference type="OrthoDB" id="1340494at2"/>
<gene>
    <name evidence="2" type="ORF">SAMN04488023_10437</name>
</gene>
<dbReference type="EMBL" id="FOGG01000004">
    <property type="protein sequence ID" value="SER07598.1"/>
    <property type="molecule type" value="Genomic_DNA"/>
</dbReference>
<organism evidence="2 3">
    <name type="scientific">Pedobacter rhizosphaerae</name>
    <dbReference type="NCBI Taxonomy" id="390241"/>
    <lineage>
        <taxon>Bacteria</taxon>
        <taxon>Pseudomonadati</taxon>
        <taxon>Bacteroidota</taxon>
        <taxon>Sphingobacteriia</taxon>
        <taxon>Sphingobacteriales</taxon>
        <taxon>Sphingobacteriaceae</taxon>
        <taxon>Pedobacter</taxon>
    </lineage>
</organism>
<evidence type="ECO:0000313" key="3">
    <source>
        <dbReference type="Proteomes" id="UP000199572"/>
    </source>
</evidence>
<protein>
    <submittedName>
        <fullName evidence="2">Uncharacterized protein</fullName>
    </submittedName>
</protein>
<keyword evidence="1" id="KW-0812">Transmembrane</keyword>
<accession>A0A1H9L8F7</accession>
<dbReference type="Proteomes" id="UP000199572">
    <property type="component" value="Unassembled WGS sequence"/>
</dbReference>
<feature type="transmembrane region" description="Helical" evidence="1">
    <location>
        <begin position="279"/>
        <end position="300"/>
    </location>
</feature>
<keyword evidence="3" id="KW-1185">Reference proteome</keyword>
<sequence length="318" mass="37346">MTEYYQDAVLLAYAEKEQNGELPKILTKPTTTRLRKACLEIYKERYNDLKCSDKDADIFSSFFDRDKLGTDFYQVLDKSDPDDFKALSNHLNEKTESTDEKNTELLAWLIDFKHRPSKVFYEELKKKKNESKWRFEWEIFFAKFPIPINKIFIASIAVLLAGLIISPFWERRAESIGNKLLPTGKCMYWKEDHYEPIDCQKRSDIPVISLNMQVLNRLKKITTPDTLTKADLGKVWYSNIKGNREFFTDSGMHPVDTAKRLRPVTPYILMKYTSNYRYLLIRLVWGIGIVSVIIFLVVLIKKELRRNKRLDKVRSAAS</sequence>
<dbReference type="STRING" id="390241.SAMN04488023_10437"/>
<evidence type="ECO:0000313" key="2">
    <source>
        <dbReference type="EMBL" id="SER07598.1"/>
    </source>
</evidence>
<feature type="transmembrane region" description="Helical" evidence="1">
    <location>
        <begin position="151"/>
        <end position="169"/>
    </location>
</feature>
<dbReference type="AlphaFoldDB" id="A0A1H9L8F7"/>
<reference evidence="3" key="1">
    <citation type="submission" date="2016-10" db="EMBL/GenBank/DDBJ databases">
        <authorList>
            <person name="Varghese N."/>
            <person name="Submissions S."/>
        </authorList>
    </citation>
    <scope>NUCLEOTIDE SEQUENCE [LARGE SCALE GENOMIC DNA]</scope>
    <source>
        <strain evidence="3">DSM 18610</strain>
    </source>
</reference>
<dbReference type="RefSeq" id="WP_090881748.1">
    <property type="nucleotide sequence ID" value="NZ_FOGG01000004.1"/>
</dbReference>
<keyword evidence="1" id="KW-1133">Transmembrane helix</keyword>
<proteinExistence type="predicted"/>
<evidence type="ECO:0000256" key="1">
    <source>
        <dbReference type="SAM" id="Phobius"/>
    </source>
</evidence>